<sequence>MHDEPATAVSFDFGQTLVELDTGLLSARLAERGITSPRERLDEAVDEGWRAYNEAIHRGYGGHPWKIMMRRLLEAAGVAAGAVDEAVDWLWTEQPRKNLWRRPIAGMLDVVVELRRAGVPVAVLSNSEGRLADLIDELGWSAHFLAIADSGRLGFEKPGREIFAWTAERLGVPLAAVVHVGDSLAADVEGALAAGMRAVWFKGDPARAAQLPHADRVAVCDGADGLRRALRALSLLPQ</sequence>
<dbReference type="EMBL" id="CP012673">
    <property type="protein sequence ID" value="AUX48622.1"/>
    <property type="molecule type" value="Genomic_DNA"/>
</dbReference>
<protein>
    <submittedName>
        <fullName evidence="1">Haloacid dehalogenase</fullName>
    </submittedName>
</protein>
<evidence type="ECO:0000313" key="1">
    <source>
        <dbReference type="EMBL" id="AUX48622.1"/>
    </source>
</evidence>
<dbReference type="RefSeq" id="WP_104986456.1">
    <property type="nucleotide sequence ID" value="NZ_CP012673.1"/>
</dbReference>
<dbReference type="NCBIfam" id="TIGR01509">
    <property type="entry name" value="HAD-SF-IA-v3"/>
    <property type="match status" value="1"/>
</dbReference>
<dbReference type="Proteomes" id="UP000238348">
    <property type="component" value="Chromosome"/>
</dbReference>
<dbReference type="Gene3D" id="3.40.50.1000">
    <property type="entry name" value="HAD superfamily/HAD-like"/>
    <property type="match status" value="1"/>
</dbReference>
<organism evidence="1 2">
    <name type="scientific">Sorangium cellulosum</name>
    <name type="common">Polyangium cellulosum</name>
    <dbReference type="NCBI Taxonomy" id="56"/>
    <lineage>
        <taxon>Bacteria</taxon>
        <taxon>Pseudomonadati</taxon>
        <taxon>Myxococcota</taxon>
        <taxon>Polyangia</taxon>
        <taxon>Polyangiales</taxon>
        <taxon>Polyangiaceae</taxon>
        <taxon>Sorangium</taxon>
    </lineage>
</organism>
<proteinExistence type="predicted"/>
<dbReference type="PANTHER" id="PTHR46649:SF5">
    <property type="entry name" value="F14L17.7 PROTEIN"/>
    <property type="match status" value="1"/>
</dbReference>
<dbReference type="OrthoDB" id="367448at2"/>
<dbReference type="InterPro" id="IPR036412">
    <property type="entry name" value="HAD-like_sf"/>
</dbReference>
<evidence type="ECO:0000313" key="2">
    <source>
        <dbReference type="Proteomes" id="UP000238348"/>
    </source>
</evidence>
<dbReference type="Pfam" id="PF00702">
    <property type="entry name" value="Hydrolase"/>
    <property type="match status" value="1"/>
</dbReference>
<reference evidence="1 2" key="1">
    <citation type="submission" date="2015-09" db="EMBL/GenBank/DDBJ databases">
        <title>Sorangium comparison.</title>
        <authorList>
            <person name="Zaburannyi N."/>
            <person name="Bunk B."/>
            <person name="Overmann J."/>
            <person name="Mueller R."/>
        </authorList>
    </citation>
    <scope>NUCLEOTIDE SEQUENCE [LARGE SCALE GENOMIC DNA]</scope>
    <source>
        <strain evidence="1 2">So ce26</strain>
    </source>
</reference>
<dbReference type="AlphaFoldDB" id="A0A2L0FAX0"/>
<gene>
    <name evidence="1" type="primary">dehII</name>
    <name evidence="1" type="ORF">SOCE26_101610</name>
</gene>
<dbReference type="PANTHER" id="PTHR46649">
    <property type="match status" value="1"/>
</dbReference>
<dbReference type="InterPro" id="IPR023214">
    <property type="entry name" value="HAD_sf"/>
</dbReference>
<name>A0A2L0FAX0_SORCE</name>
<dbReference type="InterPro" id="IPR006439">
    <property type="entry name" value="HAD-SF_hydro_IA"/>
</dbReference>
<dbReference type="SUPFAM" id="SSF56784">
    <property type="entry name" value="HAD-like"/>
    <property type="match status" value="1"/>
</dbReference>
<dbReference type="NCBIfam" id="TIGR01549">
    <property type="entry name" value="HAD-SF-IA-v1"/>
    <property type="match status" value="1"/>
</dbReference>
<accession>A0A2L0FAX0</accession>
<dbReference type="PRINTS" id="PR00413">
    <property type="entry name" value="HADHALOGNASE"/>
</dbReference>